<reference evidence="9" key="2">
    <citation type="journal article" date="2021" name="J Anim Sci Technol">
        <title>Complete genome sequence of Paenibacillus konkukensis sp. nov. SK3146 as a potential probiotic strain.</title>
        <authorList>
            <person name="Jung H.I."/>
            <person name="Park S."/>
            <person name="Niu K.M."/>
            <person name="Lee S.W."/>
            <person name="Kothari D."/>
            <person name="Yi K.J."/>
            <person name="Kim S.K."/>
        </authorList>
    </citation>
    <scope>NUCLEOTIDE SEQUENCE</scope>
    <source>
        <strain evidence="9">SK3146</strain>
    </source>
</reference>
<dbReference type="PANTHER" id="PTHR43227:SF11">
    <property type="entry name" value="BLL4140 PROTEIN"/>
    <property type="match status" value="1"/>
</dbReference>
<keyword evidence="3" id="KW-1003">Cell membrane</keyword>
<proteinExistence type="inferred from homology"/>
<dbReference type="PROSITE" id="PS50928">
    <property type="entry name" value="ABC_TM1"/>
    <property type="match status" value="1"/>
</dbReference>
<feature type="domain" description="ABC transmembrane type-1" evidence="8">
    <location>
        <begin position="73"/>
        <end position="288"/>
    </location>
</feature>
<comment type="subcellular location">
    <subcellularLocation>
        <location evidence="1 7">Cell membrane</location>
        <topology evidence="1 7">Multi-pass membrane protein</topology>
    </subcellularLocation>
</comment>
<dbReference type="InterPro" id="IPR000515">
    <property type="entry name" value="MetI-like"/>
</dbReference>
<dbReference type="Pfam" id="PF00528">
    <property type="entry name" value="BPD_transp_1"/>
    <property type="match status" value="1"/>
</dbReference>
<name>A0ABY4RX70_9BACL</name>
<dbReference type="CDD" id="cd06261">
    <property type="entry name" value="TM_PBP2"/>
    <property type="match status" value="1"/>
</dbReference>
<protein>
    <submittedName>
        <fullName evidence="9">Multiple-sugar transport system permease YteP</fullName>
    </submittedName>
</protein>
<keyword evidence="5 7" id="KW-1133">Transmembrane helix</keyword>
<accession>A0ABY4RX70</accession>
<evidence type="ECO:0000259" key="8">
    <source>
        <dbReference type="PROSITE" id="PS50928"/>
    </source>
</evidence>
<keyword evidence="2 7" id="KW-0813">Transport</keyword>
<dbReference type="InterPro" id="IPR035906">
    <property type="entry name" value="MetI-like_sf"/>
</dbReference>
<dbReference type="RefSeq" id="WP_249861918.1">
    <property type="nucleotide sequence ID" value="NZ_CP027059.1"/>
</dbReference>
<evidence type="ECO:0000313" key="10">
    <source>
        <dbReference type="Proteomes" id="UP001057134"/>
    </source>
</evidence>
<evidence type="ECO:0000313" key="9">
    <source>
        <dbReference type="EMBL" id="UQZ86375.1"/>
    </source>
</evidence>
<gene>
    <name evidence="9" type="primary">yteP_69</name>
    <name evidence="9" type="ORF">SK3146_05668</name>
</gene>
<keyword evidence="10" id="KW-1185">Reference proteome</keyword>
<feature type="transmembrane region" description="Helical" evidence="7">
    <location>
        <begin position="119"/>
        <end position="140"/>
    </location>
</feature>
<evidence type="ECO:0000256" key="6">
    <source>
        <dbReference type="ARBA" id="ARBA00023136"/>
    </source>
</evidence>
<dbReference type="PANTHER" id="PTHR43227">
    <property type="entry name" value="BLL4140 PROTEIN"/>
    <property type="match status" value="1"/>
</dbReference>
<keyword evidence="4 7" id="KW-0812">Transmembrane</keyword>
<feature type="transmembrane region" description="Helical" evidence="7">
    <location>
        <begin position="207"/>
        <end position="227"/>
    </location>
</feature>
<feature type="transmembrane region" description="Helical" evidence="7">
    <location>
        <begin position="267"/>
        <end position="288"/>
    </location>
</feature>
<dbReference type="Gene3D" id="1.10.3720.10">
    <property type="entry name" value="MetI-like"/>
    <property type="match status" value="1"/>
</dbReference>
<evidence type="ECO:0000256" key="1">
    <source>
        <dbReference type="ARBA" id="ARBA00004651"/>
    </source>
</evidence>
<evidence type="ECO:0000256" key="2">
    <source>
        <dbReference type="ARBA" id="ARBA00022448"/>
    </source>
</evidence>
<organism evidence="9 10">
    <name type="scientific">Paenibacillus konkukensis</name>
    <dbReference type="NCBI Taxonomy" id="2020716"/>
    <lineage>
        <taxon>Bacteria</taxon>
        <taxon>Bacillati</taxon>
        <taxon>Bacillota</taxon>
        <taxon>Bacilli</taxon>
        <taxon>Bacillales</taxon>
        <taxon>Paenibacillaceae</taxon>
        <taxon>Paenibacillus</taxon>
    </lineage>
</organism>
<evidence type="ECO:0000256" key="4">
    <source>
        <dbReference type="ARBA" id="ARBA00022692"/>
    </source>
</evidence>
<sequence length="301" mass="34371">MFESVWKAYGRQKVLFLFLLPALVYVIVFNYVPMYGVIIAFKNFNFSKGIMGSEWVGFDNFGRLFQRGFLRVLRNTIVISLLKLIFVFGGSIVFALLLNEIRTRWLKRVVQNISYLPHFLSWVIIGSILVEMLSPSRGIVNQLIEHFGGTPIYFLADKTWFMVILILSDIWQSIGWGSIVYLAAITAIDPQLYESARMDGANRMMQVFNITLPSIMNIIIIMLLLQIGNILNAGFDQIFNLYNLKVFEVADILDTYAYRIGLEQGDYSLSTTISLFKNVVGLALVLAFNKIANRFGHTGLW</sequence>
<keyword evidence="6 7" id="KW-0472">Membrane</keyword>
<dbReference type="SUPFAM" id="SSF161098">
    <property type="entry name" value="MetI-like"/>
    <property type="match status" value="1"/>
</dbReference>
<reference evidence="9" key="1">
    <citation type="submission" date="2018-02" db="EMBL/GenBank/DDBJ databases">
        <authorList>
            <person name="Kim S.-K."/>
            <person name="Jung H.-I."/>
            <person name="Lee S.-W."/>
        </authorList>
    </citation>
    <scope>NUCLEOTIDE SEQUENCE</scope>
    <source>
        <strain evidence="9">SK3146</strain>
    </source>
</reference>
<comment type="similarity">
    <text evidence="7">Belongs to the binding-protein-dependent transport system permease family.</text>
</comment>
<dbReference type="Proteomes" id="UP001057134">
    <property type="component" value="Chromosome"/>
</dbReference>
<dbReference type="EMBL" id="CP027059">
    <property type="protein sequence ID" value="UQZ86375.1"/>
    <property type="molecule type" value="Genomic_DNA"/>
</dbReference>
<feature type="transmembrane region" description="Helical" evidence="7">
    <location>
        <begin position="14"/>
        <end position="41"/>
    </location>
</feature>
<feature type="transmembrane region" description="Helical" evidence="7">
    <location>
        <begin position="160"/>
        <end position="186"/>
    </location>
</feature>
<evidence type="ECO:0000256" key="3">
    <source>
        <dbReference type="ARBA" id="ARBA00022475"/>
    </source>
</evidence>
<feature type="transmembrane region" description="Helical" evidence="7">
    <location>
        <begin position="77"/>
        <end position="98"/>
    </location>
</feature>
<evidence type="ECO:0000256" key="5">
    <source>
        <dbReference type="ARBA" id="ARBA00022989"/>
    </source>
</evidence>
<evidence type="ECO:0000256" key="7">
    <source>
        <dbReference type="RuleBase" id="RU363032"/>
    </source>
</evidence>
<dbReference type="InterPro" id="IPR050809">
    <property type="entry name" value="UgpAE/MalFG_permease"/>
</dbReference>